<sequence>MSSPCANAQCCPHNLYFSTGGEYASGIGPSLTILRFQTEQFTLKDGPVRITLFSRRCNRRLGTRMWRRGANLEGATANFVETEQLVEYEGLTSSFIQVRGSIPLLWEQIVDLSYKPRPSIIEHEEMTNVVQRHFHDLLQRYGDTMVIDLTDKQGDEGNLSNAFAAEMEKFPDIRHVHFDFHHICGGGKFDNLQALYDEIEEAILKQGFNYCLDRTNVTQSFLARKSLDSQLQRMGALSSAESISQSDSINDKFKKLWVEHGDELSLEYAGSYALKGDLVRYGKQTLPGLIKDGMSALSRYYLNNFHDGVRQDALDLISGYYTVSKSSSSPFQVIGFEPYLPVASAIIVGGITVTTFTLSQVGRSAQHLISSIIFAGLTAGMVALVKANGKQLCSRPRLCGLI</sequence>
<organism evidence="1 2">
    <name type="scientific">Avena sativa</name>
    <name type="common">Oat</name>
    <dbReference type="NCBI Taxonomy" id="4498"/>
    <lineage>
        <taxon>Eukaryota</taxon>
        <taxon>Viridiplantae</taxon>
        <taxon>Streptophyta</taxon>
        <taxon>Embryophyta</taxon>
        <taxon>Tracheophyta</taxon>
        <taxon>Spermatophyta</taxon>
        <taxon>Magnoliopsida</taxon>
        <taxon>Liliopsida</taxon>
        <taxon>Poales</taxon>
        <taxon>Poaceae</taxon>
        <taxon>BOP clade</taxon>
        <taxon>Pooideae</taxon>
        <taxon>Poodae</taxon>
        <taxon>Poeae</taxon>
        <taxon>Poeae Chloroplast Group 1 (Aveneae type)</taxon>
        <taxon>Aveninae</taxon>
        <taxon>Avena</taxon>
    </lineage>
</organism>
<dbReference type="Proteomes" id="UP001732700">
    <property type="component" value="Chromosome 5D"/>
</dbReference>
<dbReference type="EnsemblPlants" id="AVESA.00010b.r2.5DG1004490.1">
    <property type="protein sequence ID" value="AVESA.00010b.r2.5DG1004490.1.CDS"/>
    <property type="gene ID" value="AVESA.00010b.r2.5DG1004490"/>
</dbReference>
<name>A0ACD5YGR1_AVESA</name>
<evidence type="ECO:0000313" key="1">
    <source>
        <dbReference type="EnsemblPlants" id="AVESA.00010b.r2.5DG1004490.1.CDS"/>
    </source>
</evidence>
<reference evidence="1" key="2">
    <citation type="submission" date="2025-09" db="UniProtKB">
        <authorList>
            <consortium name="EnsemblPlants"/>
        </authorList>
    </citation>
    <scope>IDENTIFICATION</scope>
</reference>
<proteinExistence type="predicted"/>
<protein>
    <submittedName>
        <fullName evidence="1">Uncharacterized protein</fullName>
    </submittedName>
</protein>
<keyword evidence="2" id="KW-1185">Reference proteome</keyword>
<accession>A0ACD5YGR1</accession>
<evidence type="ECO:0000313" key="2">
    <source>
        <dbReference type="Proteomes" id="UP001732700"/>
    </source>
</evidence>
<reference evidence="1" key="1">
    <citation type="submission" date="2021-05" db="EMBL/GenBank/DDBJ databases">
        <authorList>
            <person name="Scholz U."/>
            <person name="Mascher M."/>
            <person name="Fiebig A."/>
        </authorList>
    </citation>
    <scope>NUCLEOTIDE SEQUENCE [LARGE SCALE GENOMIC DNA]</scope>
</reference>